<name>A0A9K3LJC7_9STRA</name>
<keyword evidence="5" id="KW-1185">Reference proteome</keyword>
<organism evidence="4 5">
    <name type="scientific">Nitzschia inconspicua</name>
    <dbReference type="NCBI Taxonomy" id="303405"/>
    <lineage>
        <taxon>Eukaryota</taxon>
        <taxon>Sar</taxon>
        <taxon>Stramenopiles</taxon>
        <taxon>Ochrophyta</taxon>
        <taxon>Bacillariophyta</taxon>
        <taxon>Bacillariophyceae</taxon>
        <taxon>Bacillariophycidae</taxon>
        <taxon>Bacillariales</taxon>
        <taxon>Bacillariaceae</taxon>
        <taxon>Nitzschia</taxon>
    </lineage>
</organism>
<dbReference type="GO" id="GO:0033612">
    <property type="term" value="F:receptor serine/threonine kinase binding"/>
    <property type="evidence" value="ECO:0007669"/>
    <property type="project" value="TreeGrafter"/>
</dbReference>
<dbReference type="AlphaFoldDB" id="A0A9K3LJC7"/>
<dbReference type="EMBL" id="JAGRRH010000010">
    <property type="protein sequence ID" value="KAG7363137.1"/>
    <property type="molecule type" value="Genomic_DNA"/>
</dbReference>
<evidence type="ECO:0000256" key="1">
    <source>
        <dbReference type="ARBA" id="ARBA00022614"/>
    </source>
</evidence>
<gene>
    <name evidence="4" type="ORF">IV203_026497</name>
</gene>
<protein>
    <submittedName>
        <fullName evidence="4">Leucine rich repeat LRR-containing protein</fullName>
    </submittedName>
</protein>
<dbReference type="OrthoDB" id="48824at2759"/>
<proteinExistence type="predicted"/>
<feature type="region of interest" description="Disordered" evidence="3">
    <location>
        <begin position="179"/>
        <end position="256"/>
    </location>
</feature>
<feature type="region of interest" description="Disordered" evidence="3">
    <location>
        <begin position="120"/>
        <end position="149"/>
    </location>
</feature>
<dbReference type="PANTHER" id="PTHR48056:SF26">
    <property type="entry name" value="MDIS1-INTERACTING RECEPTOR LIKE KINASE 1"/>
    <property type="match status" value="1"/>
</dbReference>
<evidence type="ECO:0000313" key="5">
    <source>
        <dbReference type="Proteomes" id="UP000693970"/>
    </source>
</evidence>
<feature type="compositionally biased region" description="Pro residues" evidence="3">
    <location>
        <begin position="200"/>
        <end position="213"/>
    </location>
</feature>
<dbReference type="Pfam" id="PF00560">
    <property type="entry name" value="LRR_1"/>
    <property type="match status" value="1"/>
</dbReference>
<evidence type="ECO:0000313" key="4">
    <source>
        <dbReference type="EMBL" id="KAG7363137.1"/>
    </source>
</evidence>
<dbReference type="Proteomes" id="UP000693970">
    <property type="component" value="Unassembled WGS sequence"/>
</dbReference>
<sequence>MVVVYEEGNGSTTSPNENIISRTTFIAAIQLKMRSAFGVFALGLWLGKVVVVATDSGEGTKRNGLRRLRFISGAHYRYSNQYYRETNGAEEGETTPQANEQRTGEYNYQSAYKNSFNQLLKDDEGTGQDGTISTSTKPPQPNDRGRNRDKIFGLSHFWKEESDALFAEGLDTRGVGFSMPNLPATTQPRPPAVATSTPSTRPPVPSPTIPPTSVPTVPATTNAPTGVPPAPTSVPVESPMPSNNNATLPPAEPPTREDREVLIQAKCGITALERSRDILVELLKVSKASDLVNPATSQFAARDWIDNIDEAILCPENVKRIHQRYRLALLYFQMGGSQWTRCRAENTSLKVVYDDLVAEVDEGCPGVPFLDKSNECDWYGMACGEMYDEMQAEWADQYFPLEVVDLQSNNLAGVLFDELYGLETLKVLQLSGNERITGSLSEDIALMGSLQELNFSGNALNGSLPTSIYALSELTLLGLAGNDLDGKLSNDIGSLSNLTSVQLQSNMLNGTVPESGLLLLQQLVTLSIQDNPIEGSLNALCDVLEERREVLDTYLSTIEADCDKVSCSCCTCS</sequence>
<dbReference type="InterPro" id="IPR050647">
    <property type="entry name" value="Plant_LRR-RLKs"/>
</dbReference>
<reference evidence="4" key="2">
    <citation type="submission" date="2021-04" db="EMBL/GenBank/DDBJ databases">
        <authorList>
            <person name="Podell S."/>
        </authorList>
    </citation>
    <scope>NUCLEOTIDE SEQUENCE</scope>
    <source>
        <strain evidence="4">Hildebrandi</strain>
    </source>
</reference>
<dbReference type="InterPro" id="IPR001611">
    <property type="entry name" value="Leu-rich_rpt"/>
</dbReference>
<dbReference type="PANTHER" id="PTHR48056">
    <property type="entry name" value="LRR RECEPTOR-LIKE SERINE/THREONINE-PROTEIN KINASE-RELATED"/>
    <property type="match status" value="1"/>
</dbReference>
<keyword evidence="1" id="KW-0433">Leucine-rich repeat</keyword>
<reference evidence="4" key="1">
    <citation type="journal article" date="2021" name="Sci. Rep.">
        <title>Diploid genomic architecture of Nitzschia inconspicua, an elite biomass production diatom.</title>
        <authorList>
            <person name="Oliver A."/>
            <person name="Podell S."/>
            <person name="Pinowska A."/>
            <person name="Traller J.C."/>
            <person name="Smith S.R."/>
            <person name="McClure R."/>
            <person name="Beliaev A."/>
            <person name="Bohutskyi P."/>
            <person name="Hill E.A."/>
            <person name="Rabines A."/>
            <person name="Zheng H."/>
            <person name="Allen L.Z."/>
            <person name="Kuo A."/>
            <person name="Grigoriev I.V."/>
            <person name="Allen A.E."/>
            <person name="Hazlebeck D."/>
            <person name="Allen E.E."/>
        </authorList>
    </citation>
    <scope>NUCLEOTIDE SEQUENCE</scope>
    <source>
        <strain evidence="4">Hildebrandi</strain>
    </source>
</reference>
<evidence type="ECO:0000256" key="2">
    <source>
        <dbReference type="ARBA" id="ARBA00022737"/>
    </source>
</evidence>
<keyword evidence="2" id="KW-0677">Repeat</keyword>
<evidence type="ECO:0000256" key="3">
    <source>
        <dbReference type="SAM" id="MobiDB-lite"/>
    </source>
</evidence>
<comment type="caution">
    <text evidence="4">The sequence shown here is derived from an EMBL/GenBank/DDBJ whole genome shotgun (WGS) entry which is preliminary data.</text>
</comment>
<feature type="compositionally biased region" description="Low complexity" evidence="3">
    <location>
        <begin position="214"/>
        <end position="225"/>
    </location>
</feature>
<accession>A0A9K3LJC7</accession>